<dbReference type="Proteomes" id="UP001140560">
    <property type="component" value="Unassembled WGS sequence"/>
</dbReference>
<evidence type="ECO:0000313" key="1">
    <source>
        <dbReference type="EMBL" id="KAJ4371531.1"/>
    </source>
</evidence>
<dbReference type="EMBL" id="JAPEUY010000007">
    <property type="protein sequence ID" value="KAJ4371531.1"/>
    <property type="molecule type" value="Genomic_DNA"/>
</dbReference>
<comment type="caution">
    <text evidence="1">The sequence shown here is derived from an EMBL/GenBank/DDBJ whole genome shotgun (WGS) entry which is preliminary data.</text>
</comment>
<protein>
    <submittedName>
        <fullName evidence="1">Uncharacterized protein</fullName>
    </submittedName>
</protein>
<gene>
    <name evidence="1" type="ORF">N0V83_004750</name>
</gene>
<organism evidence="1 2">
    <name type="scientific">Neocucurbitaria cava</name>
    <dbReference type="NCBI Taxonomy" id="798079"/>
    <lineage>
        <taxon>Eukaryota</taxon>
        <taxon>Fungi</taxon>
        <taxon>Dikarya</taxon>
        <taxon>Ascomycota</taxon>
        <taxon>Pezizomycotina</taxon>
        <taxon>Dothideomycetes</taxon>
        <taxon>Pleosporomycetidae</taxon>
        <taxon>Pleosporales</taxon>
        <taxon>Pleosporineae</taxon>
        <taxon>Cucurbitariaceae</taxon>
        <taxon>Neocucurbitaria</taxon>
    </lineage>
</organism>
<dbReference type="OrthoDB" id="4424523at2759"/>
<dbReference type="AlphaFoldDB" id="A0A9W8YA88"/>
<proteinExistence type="predicted"/>
<sequence length="166" mass="19173">MSTSAYRNIRDDLAVQKWGWVIYRCSYDDADDETRAQYRTCVEANSRGSIAQSDAPEIADRLEYFIKSDKEVLQNLPGFLEKGWSMNAFVKIVDADWEPSSTIAAGDQQIEEQDVFEPIDGCTEKDVGWMRIAPSMLNAEFYHALEGDEMAWDHQFYERPPTIVRW</sequence>
<accession>A0A9W8YA88</accession>
<name>A0A9W8YA88_9PLEO</name>
<keyword evidence="2" id="KW-1185">Reference proteome</keyword>
<reference evidence="1" key="1">
    <citation type="submission" date="2022-10" db="EMBL/GenBank/DDBJ databases">
        <title>Tapping the CABI collections for fungal endophytes: first genome assemblies for Collariella, Neodidymelliopsis, Ascochyta clinopodiicola, Didymella pomorum, Didymosphaeria variabile, Neocosmospora piperis and Neocucurbitaria cava.</title>
        <authorList>
            <person name="Hill R."/>
        </authorList>
    </citation>
    <scope>NUCLEOTIDE SEQUENCE</scope>
    <source>
        <strain evidence="1">IMI 356814</strain>
    </source>
</reference>
<evidence type="ECO:0000313" key="2">
    <source>
        <dbReference type="Proteomes" id="UP001140560"/>
    </source>
</evidence>